<dbReference type="SUPFAM" id="SSF52096">
    <property type="entry name" value="ClpP/crotonase"/>
    <property type="match status" value="1"/>
</dbReference>
<evidence type="ECO:0000313" key="4">
    <source>
        <dbReference type="EMBL" id="QUT06716.1"/>
    </source>
</evidence>
<dbReference type="PANTHER" id="PTHR11941:SF54">
    <property type="entry name" value="ENOYL-COA HYDRATASE, MITOCHONDRIAL"/>
    <property type="match status" value="1"/>
</dbReference>
<evidence type="ECO:0000256" key="3">
    <source>
        <dbReference type="RuleBase" id="RU003707"/>
    </source>
</evidence>
<dbReference type="EMBL" id="CP073910">
    <property type="protein sequence ID" value="QUT06716.1"/>
    <property type="molecule type" value="Genomic_DNA"/>
</dbReference>
<keyword evidence="2" id="KW-0456">Lyase</keyword>
<dbReference type="AlphaFoldDB" id="A0A975Q2I4"/>
<dbReference type="InterPro" id="IPR018376">
    <property type="entry name" value="Enoyl-CoA_hyd/isom_CS"/>
</dbReference>
<protein>
    <submittedName>
        <fullName evidence="4">Enoyl-CoA hydratase/isomerase family protein</fullName>
    </submittedName>
</protein>
<name>A0A975Q2I4_9SPHN</name>
<dbReference type="GO" id="GO:0016829">
    <property type="term" value="F:lyase activity"/>
    <property type="evidence" value="ECO:0007669"/>
    <property type="project" value="UniProtKB-KW"/>
</dbReference>
<comment type="similarity">
    <text evidence="1 3">Belongs to the enoyl-CoA hydratase/isomerase family.</text>
</comment>
<dbReference type="InterPro" id="IPR014748">
    <property type="entry name" value="Enoyl-CoA_hydra_C"/>
</dbReference>
<dbReference type="FunFam" id="3.90.226.10:FF:000009">
    <property type="entry name" value="Carnitinyl-CoA dehydratase"/>
    <property type="match status" value="1"/>
</dbReference>
<dbReference type="PROSITE" id="PS00166">
    <property type="entry name" value="ENOYL_COA_HYDRATASE"/>
    <property type="match status" value="1"/>
</dbReference>
<evidence type="ECO:0000256" key="2">
    <source>
        <dbReference type="ARBA" id="ARBA00023239"/>
    </source>
</evidence>
<evidence type="ECO:0000256" key="1">
    <source>
        <dbReference type="ARBA" id="ARBA00005254"/>
    </source>
</evidence>
<dbReference type="Pfam" id="PF00378">
    <property type="entry name" value="ECH_1"/>
    <property type="match status" value="1"/>
</dbReference>
<dbReference type="Proteomes" id="UP000681425">
    <property type="component" value="Chromosome"/>
</dbReference>
<proteinExistence type="inferred from homology"/>
<dbReference type="InterPro" id="IPR001753">
    <property type="entry name" value="Enoyl-CoA_hydra/iso"/>
</dbReference>
<accession>A0A975Q2I4</accession>
<dbReference type="Gene3D" id="3.90.226.10">
    <property type="entry name" value="2-enoyl-CoA Hydratase, Chain A, domain 1"/>
    <property type="match status" value="1"/>
</dbReference>
<dbReference type="CDD" id="cd06558">
    <property type="entry name" value="crotonase-like"/>
    <property type="match status" value="1"/>
</dbReference>
<dbReference type="Gene3D" id="1.10.12.10">
    <property type="entry name" value="Lyase 2-enoyl-coa Hydratase, Chain A, domain 2"/>
    <property type="match status" value="1"/>
</dbReference>
<dbReference type="KEGG" id="spph:KFK14_04540"/>
<dbReference type="PANTHER" id="PTHR11941">
    <property type="entry name" value="ENOYL-COA HYDRATASE-RELATED"/>
    <property type="match status" value="1"/>
</dbReference>
<gene>
    <name evidence="4" type="ORF">KFK14_04540</name>
</gene>
<dbReference type="RefSeq" id="WP_212610025.1">
    <property type="nucleotide sequence ID" value="NZ_CP073910.1"/>
</dbReference>
<sequence length="258" mass="27380">MPEFYEMERRGRVTIFTIARPQAMNALHAKANFELAAGFDAFAEDPDQWIAIITGQGEKAFCAGNDLKQELAEGEPIVPHTGFGGLTNRFDLTKPVIAAVNGLALGGGFELALACDLIVAAENASFGLPEVRVGLAAMGGGLLHLPRHIGPKRAMELVLTAKRISAQEALSLGLVNRVTPAGGALEGALALADEIAKAAPLSTRASKAVMKRALEQDISSAMLSHLDYPEIIAMRTSQDALEGPRAFAEKREPRWAGV</sequence>
<dbReference type="InterPro" id="IPR029045">
    <property type="entry name" value="ClpP/crotonase-like_dom_sf"/>
</dbReference>
<evidence type="ECO:0000313" key="5">
    <source>
        <dbReference type="Proteomes" id="UP000681425"/>
    </source>
</evidence>
<dbReference type="GO" id="GO:0006635">
    <property type="term" value="P:fatty acid beta-oxidation"/>
    <property type="evidence" value="ECO:0007669"/>
    <property type="project" value="TreeGrafter"/>
</dbReference>
<keyword evidence="5" id="KW-1185">Reference proteome</keyword>
<organism evidence="4 5">
    <name type="scientific">Sphingobium phenoxybenzoativorans</name>
    <dbReference type="NCBI Taxonomy" id="1592790"/>
    <lineage>
        <taxon>Bacteria</taxon>
        <taxon>Pseudomonadati</taxon>
        <taxon>Pseudomonadota</taxon>
        <taxon>Alphaproteobacteria</taxon>
        <taxon>Sphingomonadales</taxon>
        <taxon>Sphingomonadaceae</taxon>
        <taxon>Sphingobium</taxon>
    </lineage>
</organism>
<reference evidence="4" key="1">
    <citation type="submission" date="2021-04" db="EMBL/GenBank/DDBJ databases">
        <title>Isolation of p-tert-butylphenol degrading bacteria Sphingobium phenoxybenzoativorans Tas13 from active sludge.</title>
        <authorList>
            <person name="Li Y."/>
        </authorList>
    </citation>
    <scope>NUCLEOTIDE SEQUENCE</scope>
    <source>
        <strain evidence="4">Tas13</strain>
    </source>
</reference>